<evidence type="ECO:0000256" key="3">
    <source>
        <dbReference type="ARBA" id="ARBA00023082"/>
    </source>
</evidence>
<reference evidence="7 8" key="2">
    <citation type="submission" date="2020-03" db="EMBL/GenBank/DDBJ databases">
        <authorList>
            <person name="Ichikawa N."/>
            <person name="Kimura A."/>
            <person name="Kitahashi Y."/>
            <person name="Uohara A."/>
        </authorList>
    </citation>
    <scope>NUCLEOTIDE SEQUENCE [LARGE SCALE GENOMIC DNA]</scope>
    <source>
        <strain evidence="7 8">NBRC 107702</strain>
    </source>
</reference>
<sequence length="202" mass="22482">MTSATSDDTGVGTASWEVAAREFAAWRAGDRAALDRLVRLLTPVLWHLVRAYGLDRESAEDVVQTTWMALVRNVDSVRDPQAVLRWTTTTARREAWRTARLGRRVDVAEPQTLDAALPPVGGPDSTVLAERTARTLWRHIAQLPERCQRLLRVIAFEDRPDYASLSTELGIAVGSIGPTRGRCLDKLRGLLAADPEWSDQRD</sequence>
<name>A0A6F8Y721_9ACTN</name>
<dbReference type="InterPro" id="IPR036388">
    <property type="entry name" value="WH-like_DNA-bd_sf"/>
</dbReference>
<dbReference type="AlphaFoldDB" id="A0A6F8Y721"/>
<evidence type="ECO:0000256" key="1">
    <source>
        <dbReference type="ARBA" id="ARBA00010641"/>
    </source>
</evidence>
<evidence type="ECO:0000313" key="7">
    <source>
        <dbReference type="EMBL" id="BCB81778.1"/>
    </source>
</evidence>
<gene>
    <name evidence="7" type="primary">rpoE_37</name>
    <name evidence="7" type="ORF">Pflav_081880</name>
</gene>
<keyword evidence="2" id="KW-0805">Transcription regulation</keyword>
<dbReference type="GO" id="GO:0006352">
    <property type="term" value="P:DNA-templated transcription initiation"/>
    <property type="evidence" value="ECO:0007669"/>
    <property type="project" value="InterPro"/>
</dbReference>
<dbReference type="InterPro" id="IPR007627">
    <property type="entry name" value="RNA_pol_sigma70_r2"/>
</dbReference>
<accession>A0A6F8Y721</accession>
<reference evidence="7 8" key="1">
    <citation type="submission" date="2020-03" db="EMBL/GenBank/DDBJ databases">
        <title>Whole genome shotgun sequence of Phytohabitans flavus NBRC 107702.</title>
        <authorList>
            <person name="Komaki H."/>
            <person name="Tamura T."/>
        </authorList>
    </citation>
    <scope>NUCLEOTIDE SEQUENCE [LARGE SCALE GENOMIC DNA]</scope>
    <source>
        <strain evidence="7 8">NBRC 107702</strain>
    </source>
</reference>
<dbReference type="PANTHER" id="PTHR43133">
    <property type="entry name" value="RNA POLYMERASE ECF-TYPE SIGMA FACTO"/>
    <property type="match status" value="1"/>
</dbReference>
<dbReference type="Proteomes" id="UP000502508">
    <property type="component" value="Chromosome"/>
</dbReference>
<proteinExistence type="inferred from homology"/>
<dbReference type="Gene3D" id="1.10.10.10">
    <property type="entry name" value="Winged helix-like DNA-binding domain superfamily/Winged helix DNA-binding domain"/>
    <property type="match status" value="1"/>
</dbReference>
<evidence type="ECO:0000256" key="2">
    <source>
        <dbReference type="ARBA" id="ARBA00023015"/>
    </source>
</evidence>
<keyword evidence="3" id="KW-0731">Sigma factor</keyword>
<dbReference type="InterPro" id="IPR014284">
    <property type="entry name" value="RNA_pol_sigma-70_dom"/>
</dbReference>
<dbReference type="KEGG" id="pfla:Pflav_081880"/>
<dbReference type="GO" id="GO:0000428">
    <property type="term" value="C:DNA-directed RNA polymerase complex"/>
    <property type="evidence" value="ECO:0007669"/>
    <property type="project" value="UniProtKB-KW"/>
</dbReference>
<protein>
    <submittedName>
        <fullName evidence="7">DNA-directed RNA polymerase sigma-70 factor</fullName>
    </submittedName>
</protein>
<comment type="similarity">
    <text evidence="1">Belongs to the sigma-70 factor family. ECF subfamily.</text>
</comment>
<dbReference type="InterPro" id="IPR013324">
    <property type="entry name" value="RNA_pol_sigma_r3/r4-like"/>
</dbReference>
<dbReference type="Pfam" id="PF04542">
    <property type="entry name" value="Sigma70_r2"/>
    <property type="match status" value="1"/>
</dbReference>
<dbReference type="EMBL" id="AP022870">
    <property type="protein sequence ID" value="BCB81778.1"/>
    <property type="molecule type" value="Genomic_DNA"/>
</dbReference>
<evidence type="ECO:0000256" key="5">
    <source>
        <dbReference type="ARBA" id="ARBA00023163"/>
    </source>
</evidence>
<dbReference type="PANTHER" id="PTHR43133:SF8">
    <property type="entry name" value="RNA POLYMERASE SIGMA FACTOR HI_1459-RELATED"/>
    <property type="match status" value="1"/>
</dbReference>
<dbReference type="InterPro" id="IPR039425">
    <property type="entry name" value="RNA_pol_sigma-70-like"/>
</dbReference>
<dbReference type="NCBIfam" id="TIGR02937">
    <property type="entry name" value="sigma70-ECF"/>
    <property type="match status" value="1"/>
</dbReference>
<evidence type="ECO:0000256" key="4">
    <source>
        <dbReference type="ARBA" id="ARBA00023125"/>
    </source>
</evidence>
<evidence type="ECO:0000259" key="6">
    <source>
        <dbReference type="Pfam" id="PF04542"/>
    </source>
</evidence>
<keyword evidence="4" id="KW-0238">DNA-binding</keyword>
<dbReference type="GO" id="GO:0003677">
    <property type="term" value="F:DNA binding"/>
    <property type="evidence" value="ECO:0007669"/>
    <property type="project" value="UniProtKB-KW"/>
</dbReference>
<keyword evidence="5" id="KW-0804">Transcription</keyword>
<dbReference type="InterPro" id="IPR013325">
    <property type="entry name" value="RNA_pol_sigma_r2"/>
</dbReference>
<dbReference type="Gene3D" id="1.10.1740.10">
    <property type="match status" value="1"/>
</dbReference>
<feature type="domain" description="RNA polymerase sigma-70 region 2" evidence="6">
    <location>
        <begin position="37"/>
        <end position="100"/>
    </location>
</feature>
<dbReference type="GO" id="GO:0016987">
    <property type="term" value="F:sigma factor activity"/>
    <property type="evidence" value="ECO:0007669"/>
    <property type="project" value="UniProtKB-KW"/>
</dbReference>
<dbReference type="SUPFAM" id="SSF88946">
    <property type="entry name" value="Sigma2 domain of RNA polymerase sigma factors"/>
    <property type="match status" value="1"/>
</dbReference>
<keyword evidence="7" id="KW-0240">DNA-directed RNA polymerase</keyword>
<evidence type="ECO:0000313" key="8">
    <source>
        <dbReference type="Proteomes" id="UP000502508"/>
    </source>
</evidence>
<organism evidence="7 8">
    <name type="scientific">Phytohabitans flavus</name>
    <dbReference type="NCBI Taxonomy" id="1076124"/>
    <lineage>
        <taxon>Bacteria</taxon>
        <taxon>Bacillati</taxon>
        <taxon>Actinomycetota</taxon>
        <taxon>Actinomycetes</taxon>
        <taxon>Micromonosporales</taxon>
        <taxon>Micromonosporaceae</taxon>
    </lineage>
</organism>
<dbReference type="SUPFAM" id="SSF88659">
    <property type="entry name" value="Sigma3 and sigma4 domains of RNA polymerase sigma factors"/>
    <property type="match status" value="1"/>
</dbReference>
<dbReference type="RefSeq" id="WP_173041527.1">
    <property type="nucleotide sequence ID" value="NZ_AP022870.1"/>
</dbReference>
<keyword evidence="8" id="KW-1185">Reference proteome</keyword>